<proteinExistence type="predicted"/>
<protein>
    <submittedName>
        <fullName evidence="3">TIM-barrel fold metal-dependent hydrolase/aryl-alcohol dehydrogenase-like putative oxidoreductase</fullName>
    </submittedName>
</protein>
<dbReference type="InterPro" id="IPR032466">
    <property type="entry name" value="Metal_Hydrolase"/>
</dbReference>
<dbReference type="GO" id="GO:0016491">
    <property type="term" value="F:oxidoreductase activity"/>
    <property type="evidence" value="ECO:0007669"/>
    <property type="project" value="InterPro"/>
</dbReference>
<dbReference type="PANTHER" id="PTHR42686:SF1">
    <property type="entry name" value="GH17980P-RELATED"/>
    <property type="match status" value="1"/>
</dbReference>
<dbReference type="SUPFAM" id="SSF51430">
    <property type="entry name" value="NAD(P)-linked oxidoreductase"/>
    <property type="match status" value="1"/>
</dbReference>
<evidence type="ECO:0000259" key="2">
    <source>
        <dbReference type="Pfam" id="PF04909"/>
    </source>
</evidence>
<dbReference type="Pfam" id="PF00248">
    <property type="entry name" value="Aldo_ket_red"/>
    <property type="match status" value="1"/>
</dbReference>
<sequence>MRYRDLGTTGLSVSVLGFGASTLGNVFGKVGASSGERAVRHSVDCGINLFDVSPYYGITQAEQRLGGALEGLRHGVVLATKCGRYGLKEFDFSARGVTDRFEDSLRRLRTDYVDLLQVHDIEFGDIQQIISETLPALRRLQEQGKARFVGITGYWPNVLTHVARLEPVDTILNYCHANLMMNDMDRALTPFVRESGVGLLNASPMHMGLLVGIDIPEWHPAPKNVKLAAAKVVAICHYAGVAPSAVALNACLSHPVAASTLVGMSSEAQVDENCAALDFQPSEELIRVLNETIAPIFNTTWPQGRPENEHFGSRNSFQPNSRSWAKKETIVFERIDSHHHLWSYTPGEFGWIDDAMQPLRRDFLPAELEAQAARAHVESTVVVQARQTLDETAWLLELFDTHNFISGVVGWLPIANSTFPALLDEFSEQPGLKGLRHVVQAEEAGFLDDPSFNSGVRLLRDTGLVYDLLVFSRQLEEVTRFVDRHPNQLFVLDHLGKPAMAQGEIKSWTMALRELARRHNVSCKISGLVTEADWKRWTPAALAPYFQVALEAFGADRLMVGTDWPVLTLGCDYAEWWRVVEGWIAPLSTTEQADILGMVAKRVYRLAHSKTHVHGSVMLSHRSQQIEDL</sequence>
<dbReference type="GO" id="GO:0016787">
    <property type="term" value="F:hydrolase activity"/>
    <property type="evidence" value="ECO:0007669"/>
    <property type="project" value="UniProtKB-KW"/>
</dbReference>
<comment type="caution">
    <text evidence="3">The sequence shown here is derived from an EMBL/GenBank/DDBJ whole genome shotgun (WGS) entry which is preliminary data.</text>
</comment>
<dbReference type="Pfam" id="PF04909">
    <property type="entry name" value="Amidohydro_2"/>
    <property type="match status" value="1"/>
</dbReference>
<dbReference type="Proteomes" id="UP000564385">
    <property type="component" value="Unassembled WGS sequence"/>
</dbReference>
<dbReference type="EMBL" id="JACCCU010000001">
    <property type="protein sequence ID" value="NYF90195.1"/>
    <property type="molecule type" value="Genomic_DNA"/>
</dbReference>
<dbReference type="InterPro" id="IPR006680">
    <property type="entry name" value="Amidohydro-rel"/>
</dbReference>
<dbReference type="InterPro" id="IPR023210">
    <property type="entry name" value="NADP_OxRdtase_dom"/>
</dbReference>
<feature type="domain" description="Amidohydrolase-related" evidence="2">
    <location>
        <begin position="335"/>
        <end position="606"/>
    </location>
</feature>
<feature type="domain" description="NADP-dependent oxidoreductase" evidence="1">
    <location>
        <begin position="16"/>
        <end position="289"/>
    </location>
</feature>
<accession>A0A852VJ54</accession>
<dbReference type="AlphaFoldDB" id="A0A852VJ54"/>
<reference evidence="3 4" key="1">
    <citation type="submission" date="2020-07" db="EMBL/GenBank/DDBJ databases">
        <title>Genomic Encyclopedia of Type Strains, Phase IV (KMG-V): Genome sequencing to study the core and pangenomes of soil and plant-associated prokaryotes.</title>
        <authorList>
            <person name="Whitman W."/>
        </authorList>
    </citation>
    <scope>NUCLEOTIDE SEQUENCE [LARGE SCALE GENOMIC DNA]</scope>
    <source>
        <strain evidence="3 4">M8UP22</strain>
    </source>
</reference>
<name>A0A852VJ54_9BACT</name>
<evidence type="ECO:0000259" key="1">
    <source>
        <dbReference type="Pfam" id="PF00248"/>
    </source>
</evidence>
<gene>
    <name evidence="3" type="ORF">HDF08_002262</name>
</gene>
<dbReference type="SUPFAM" id="SSF51556">
    <property type="entry name" value="Metallo-dependent hydrolases"/>
    <property type="match status" value="1"/>
</dbReference>
<dbReference type="InterPro" id="IPR020471">
    <property type="entry name" value="AKR"/>
</dbReference>
<dbReference type="Gene3D" id="3.20.20.100">
    <property type="entry name" value="NADP-dependent oxidoreductase domain"/>
    <property type="match status" value="1"/>
</dbReference>
<dbReference type="InterPro" id="IPR036812">
    <property type="entry name" value="NAD(P)_OxRdtase_dom_sf"/>
</dbReference>
<organism evidence="3 4">
    <name type="scientific">Tunturiibacter lichenicola</name>
    <dbReference type="NCBI Taxonomy" id="2051959"/>
    <lineage>
        <taxon>Bacteria</taxon>
        <taxon>Pseudomonadati</taxon>
        <taxon>Acidobacteriota</taxon>
        <taxon>Terriglobia</taxon>
        <taxon>Terriglobales</taxon>
        <taxon>Acidobacteriaceae</taxon>
        <taxon>Tunturiibacter</taxon>
    </lineage>
</organism>
<dbReference type="Gene3D" id="3.20.20.140">
    <property type="entry name" value="Metal-dependent hydrolases"/>
    <property type="match status" value="1"/>
</dbReference>
<dbReference type="GO" id="GO:0005829">
    <property type="term" value="C:cytosol"/>
    <property type="evidence" value="ECO:0007669"/>
    <property type="project" value="TreeGrafter"/>
</dbReference>
<dbReference type="PANTHER" id="PTHR42686">
    <property type="entry name" value="GH17980P-RELATED"/>
    <property type="match status" value="1"/>
</dbReference>
<evidence type="ECO:0000313" key="3">
    <source>
        <dbReference type="EMBL" id="NYF90195.1"/>
    </source>
</evidence>
<evidence type="ECO:0000313" key="4">
    <source>
        <dbReference type="Proteomes" id="UP000564385"/>
    </source>
</evidence>